<dbReference type="InterPro" id="IPR011992">
    <property type="entry name" value="EF-hand-dom_pair"/>
</dbReference>
<sequence>MREVFNIFDVNHSGFIEPFELKAALRAIGFDVKKADVREIIDNLRNSQKKKNQNSRRFEEEEEEEECGNSRRDFLNFEEFTQVVTTQLSSRNIEDEISRAFSLFDPQNTGKIGVEQLRVALAQLGEGKKIKDDELQGLIDIFDTDGDGFLNYEEYRAILVGK</sequence>
<keyword evidence="2" id="KW-0106">Calcium</keyword>
<accession>A0A1J4JND6</accession>
<dbReference type="EMBL" id="MLAK01001037">
    <property type="protein sequence ID" value="OHS98772.1"/>
    <property type="molecule type" value="Genomic_DNA"/>
</dbReference>
<evidence type="ECO:0000313" key="4">
    <source>
        <dbReference type="EMBL" id="OHS98772.1"/>
    </source>
</evidence>
<feature type="domain" description="EF-hand" evidence="3">
    <location>
        <begin position="130"/>
        <end position="162"/>
    </location>
</feature>
<dbReference type="GO" id="GO:0005509">
    <property type="term" value="F:calcium ion binding"/>
    <property type="evidence" value="ECO:0007669"/>
    <property type="project" value="InterPro"/>
</dbReference>
<dbReference type="PROSITE" id="PS00018">
    <property type="entry name" value="EF_HAND_1"/>
    <property type="match status" value="2"/>
</dbReference>
<evidence type="ECO:0000256" key="2">
    <source>
        <dbReference type="ARBA" id="ARBA00022837"/>
    </source>
</evidence>
<keyword evidence="1" id="KW-0677">Repeat</keyword>
<dbReference type="GeneID" id="94825026"/>
<evidence type="ECO:0000259" key="3">
    <source>
        <dbReference type="PROSITE" id="PS50222"/>
    </source>
</evidence>
<dbReference type="Pfam" id="PF13499">
    <property type="entry name" value="EF-hand_7"/>
    <property type="match status" value="1"/>
</dbReference>
<keyword evidence="5" id="KW-1185">Reference proteome</keyword>
<dbReference type="Pfam" id="PF13405">
    <property type="entry name" value="EF-hand_6"/>
    <property type="match status" value="1"/>
</dbReference>
<dbReference type="InterPro" id="IPR050230">
    <property type="entry name" value="CALM/Myosin/TropC-like"/>
</dbReference>
<dbReference type="RefSeq" id="XP_068351909.1">
    <property type="nucleotide sequence ID" value="XM_068490322.1"/>
</dbReference>
<dbReference type="PROSITE" id="PS50222">
    <property type="entry name" value="EF_HAND_2"/>
    <property type="match status" value="3"/>
</dbReference>
<reference evidence="4" key="1">
    <citation type="submission" date="2016-10" db="EMBL/GenBank/DDBJ databases">
        <authorList>
            <person name="Benchimol M."/>
            <person name="Almeida L.G."/>
            <person name="Vasconcelos A.T."/>
            <person name="Perreira-Neves A."/>
            <person name="Rosa I.A."/>
            <person name="Tasca T."/>
            <person name="Bogo M.R."/>
            <person name="de Souza W."/>
        </authorList>
    </citation>
    <scope>NUCLEOTIDE SEQUENCE [LARGE SCALE GENOMIC DNA]</scope>
    <source>
        <strain evidence="4">K</strain>
    </source>
</reference>
<gene>
    <name evidence="4" type="primary">CETN3</name>
    <name evidence="4" type="ORF">TRFO_01811</name>
</gene>
<dbReference type="SMART" id="SM00054">
    <property type="entry name" value="EFh"/>
    <property type="match status" value="3"/>
</dbReference>
<dbReference type="PANTHER" id="PTHR23048:SF59">
    <property type="entry name" value="EF-HAND SUPERFAMILY PROTEIN"/>
    <property type="match status" value="1"/>
</dbReference>
<dbReference type="GO" id="GO:0016460">
    <property type="term" value="C:myosin II complex"/>
    <property type="evidence" value="ECO:0007669"/>
    <property type="project" value="TreeGrafter"/>
</dbReference>
<dbReference type="AlphaFoldDB" id="A0A1J4JND6"/>
<dbReference type="FunFam" id="1.10.238.10:FF:000001">
    <property type="entry name" value="Calmodulin 1"/>
    <property type="match status" value="1"/>
</dbReference>
<dbReference type="SUPFAM" id="SSF47473">
    <property type="entry name" value="EF-hand"/>
    <property type="match status" value="1"/>
</dbReference>
<dbReference type="InterPro" id="IPR002048">
    <property type="entry name" value="EF_hand_dom"/>
</dbReference>
<evidence type="ECO:0000313" key="5">
    <source>
        <dbReference type="Proteomes" id="UP000179807"/>
    </source>
</evidence>
<dbReference type="Gene3D" id="1.10.238.10">
    <property type="entry name" value="EF-hand"/>
    <property type="match status" value="2"/>
</dbReference>
<comment type="caution">
    <text evidence="4">The sequence shown here is derived from an EMBL/GenBank/DDBJ whole genome shotgun (WGS) entry which is preliminary data.</text>
</comment>
<organism evidence="4 5">
    <name type="scientific">Tritrichomonas foetus</name>
    <dbReference type="NCBI Taxonomy" id="1144522"/>
    <lineage>
        <taxon>Eukaryota</taxon>
        <taxon>Metamonada</taxon>
        <taxon>Parabasalia</taxon>
        <taxon>Tritrichomonadida</taxon>
        <taxon>Tritrichomonadidae</taxon>
        <taxon>Tritrichomonas</taxon>
    </lineage>
</organism>
<feature type="domain" description="EF-hand" evidence="3">
    <location>
        <begin position="92"/>
        <end position="127"/>
    </location>
</feature>
<dbReference type="VEuPathDB" id="TrichDB:TRFO_01811"/>
<dbReference type="PANTHER" id="PTHR23048">
    <property type="entry name" value="MYOSIN LIGHT CHAIN 1, 3"/>
    <property type="match status" value="1"/>
</dbReference>
<proteinExistence type="predicted"/>
<dbReference type="InterPro" id="IPR018247">
    <property type="entry name" value="EF_Hand_1_Ca_BS"/>
</dbReference>
<dbReference type="Proteomes" id="UP000179807">
    <property type="component" value="Unassembled WGS sequence"/>
</dbReference>
<dbReference type="CDD" id="cd00051">
    <property type="entry name" value="EFh"/>
    <property type="match status" value="1"/>
</dbReference>
<protein>
    <submittedName>
        <fullName evidence="4">Centrin-3</fullName>
    </submittedName>
</protein>
<feature type="domain" description="EF-hand" evidence="3">
    <location>
        <begin position="1"/>
        <end position="31"/>
    </location>
</feature>
<dbReference type="OrthoDB" id="26525at2759"/>
<evidence type="ECO:0000256" key="1">
    <source>
        <dbReference type="ARBA" id="ARBA00022737"/>
    </source>
</evidence>
<name>A0A1J4JND6_9EUKA</name>